<name>A0AC58TH04_TOBAC</name>
<organism evidence="1 2">
    <name type="scientific">Nicotiana tabacum</name>
    <name type="common">Common tobacco</name>
    <dbReference type="NCBI Taxonomy" id="4097"/>
    <lineage>
        <taxon>Eukaryota</taxon>
        <taxon>Viridiplantae</taxon>
        <taxon>Streptophyta</taxon>
        <taxon>Embryophyta</taxon>
        <taxon>Tracheophyta</taxon>
        <taxon>Spermatophyta</taxon>
        <taxon>Magnoliopsida</taxon>
        <taxon>eudicotyledons</taxon>
        <taxon>Gunneridae</taxon>
        <taxon>Pentapetalae</taxon>
        <taxon>asterids</taxon>
        <taxon>lamiids</taxon>
        <taxon>Solanales</taxon>
        <taxon>Solanaceae</taxon>
        <taxon>Nicotianoideae</taxon>
        <taxon>Nicotianeae</taxon>
        <taxon>Nicotiana</taxon>
    </lineage>
</organism>
<proteinExistence type="predicted"/>
<keyword evidence="1" id="KW-1185">Reference proteome</keyword>
<dbReference type="RefSeq" id="XP_075096511.1">
    <property type="nucleotide sequence ID" value="XM_075240410.1"/>
</dbReference>
<dbReference type="Proteomes" id="UP000790787">
    <property type="component" value="Chromosome 20"/>
</dbReference>
<evidence type="ECO:0000313" key="2">
    <source>
        <dbReference type="RefSeq" id="XP_075096511.1"/>
    </source>
</evidence>
<accession>A0AC58TH04</accession>
<evidence type="ECO:0000313" key="1">
    <source>
        <dbReference type="Proteomes" id="UP000790787"/>
    </source>
</evidence>
<gene>
    <name evidence="2" type="primary">LOC142174589</name>
</gene>
<sequence>MDIIGFWNTRGLNKPHKQKEINLFMNNQRVGLFGLLETKIKRAKAQQAALNLCNGWSFTTNLIKHPAGRIWVVWKPGIYDVNITIVSEQLIHCIVQHRGTRRQFNVTIVYGFNNQSMRRRLWEDIKSIHQMVNGPWAIMGDFNSILSTEERVGSSVTMAKIREFKKCMEECSLQDMRSSGAYYTWSNKQPGDSRVMSKIDRVLINYEWTIKLPASEVHYMQLGLFYHAPSIIN</sequence>
<reference evidence="1" key="1">
    <citation type="journal article" date="2014" name="Nat. Commun.">
        <title>The tobacco genome sequence and its comparison with those of tomato and potato.</title>
        <authorList>
            <person name="Sierro N."/>
            <person name="Battey J.N."/>
            <person name="Ouadi S."/>
            <person name="Bakaher N."/>
            <person name="Bovet L."/>
            <person name="Willig A."/>
            <person name="Goepfert S."/>
            <person name="Peitsch M.C."/>
            <person name="Ivanov N.V."/>
        </authorList>
    </citation>
    <scope>NUCLEOTIDE SEQUENCE [LARGE SCALE GENOMIC DNA]</scope>
</reference>
<protein>
    <submittedName>
        <fullName evidence="2">Uncharacterized protein LOC142174589</fullName>
    </submittedName>
</protein>
<reference evidence="2" key="2">
    <citation type="submission" date="2025-08" db="UniProtKB">
        <authorList>
            <consortium name="RefSeq"/>
        </authorList>
    </citation>
    <scope>IDENTIFICATION</scope>
    <source>
        <tissue evidence="2">Leaf</tissue>
    </source>
</reference>